<accession>K6XY12</accession>
<evidence type="ECO:0000313" key="1">
    <source>
        <dbReference type="EMBL" id="GAC25494.1"/>
    </source>
</evidence>
<organism evidence="1 2">
    <name type="scientific">Paraglaciecola mesophila KMM 241</name>
    <dbReference type="NCBI Taxonomy" id="1128912"/>
    <lineage>
        <taxon>Bacteria</taxon>
        <taxon>Pseudomonadati</taxon>
        <taxon>Pseudomonadota</taxon>
        <taxon>Gammaproteobacteria</taxon>
        <taxon>Alteromonadales</taxon>
        <taxon>Alteromonadaceae</taxon>
        <taxon>Paraglaciecola</taxon>
    </lineage>
</organism>
<reference evidence="1 2" key="1">
    <citation type="journal article" date="2017" name="Antonie Van Leeuwenhoek">
        <title>Rhizobium rhizosphaerae sp. nov., a novel species isolated from rice rhizosphere.</title>
        <authorList>
            <person name="Zhao J.J."/>
            <person name="Zhang J."/>
            <person name="Zhang R.J."/>
            <person name="Zhang C.W."/>
            <person name="Yin H.Q."/>
            <person name="Zhang X.X."/>
        </authorList>
    </citation>
    <scope>NUCLEOTIDE SEQUENCE [LARGE SCALE GENOMIC DNA]</scope>
    <source>
        <strain evidence="1 2">KMM 241</strain>
    </source>
</reference>
<dbReference type="Proteomes" id="UP000006263">
    <property type="component" value="Unassembled WGS sequence"/>
</dbReference>
<dbReference type="AlphaFoldDB" id="K6XY12"/>
<dbReference type="EMBL" id="BAEP01000062">
    <property type="protein sequence ID" value="GAC25494.1"/>
    <property type="molecule type" value="Genomic_DNA"/>
</dbReference>
<protein>
    <submittedName>
        <fullName evidence="1">Uncharacterized protein</fullName>
    </submittedName>
</protein>
<comment type="caution">
    <text evidence="1">The sequence shown here is derived from an EMBL/GenBank/DDBJ whole genome shotgun (WGS) entry which is preliminary data.</text>
</comment>
<evidence type="ECO:0000313" key="2">
    <source>
        <dbReference type="Proteomes" id="UP000006263"/>
    </source>
</evidence>
<sequence>MLSAQQLIKYCHFSHTVRGVCVCGAEFNLYNRIFLSFSVTVGVLVF</sequence>
<name>K6XY12_9ALTE</name>
<proteinExistence type="predicted"/>
<gene>
    <name evidence="1" type="ORF">GMES_3211</name>
</gene>